<organism evidence="2 3">
    <name type="scientific">Streptomyces ficellus</name>
    <dbReference type="NCBI Taxonomy" id="1977088"/>
    <lineage>
        <taxon>Bacteria</taxon>
        <taxon>Bacillati</taxon>
        <taxon>Actinomycetota</taxon>
        <taxon>Actinomycetes</taxon>
        <taxon>Kitasatosporales</taxon>
        <taxon>Streptomycetaceae</taxon>
        <taxon>Streptomyces</taxon>
    </lineage>
</organism>
<evidence type="ECO:0000313" key="3">
    <source>
        <dbReference type="Proteomes" id="UP000422572"/>
    </source>
</evidence>
<name>A0A6I6F4C6_9ACTN</name>
<dbReference type="SUPFAM" id="SSF51735">
    <property type="entry name" value="NAD(P)-binding Rossmann-fold domains"/>
    <property type="match status" value="1"/>
</dbReference>
<keyword evidence="3" id="KW-1185">Reference proteome</keyword>
<evidence type="ECO:0000259" key="1">
    <source>
        <dbReference type="Pfam" id="PF01370"/>
    </source>
</evidence>
<dbReference type="InterPro" id="IPR001509">
    <property type="entry name" value="Epimerase_deHydtase"/>
</dbReference>
<dbReference type="Pfam" id="PF01370">
    <property type="entry name" value="Epimerase"/>
    <property type="match status" value="1"/>
</dbReference>
<gene>
    <name evidence="2" type="ORF">EIZ62_09590</name>
</gene>
<proteinExistence type="predicted"/>
<dbReference type="KEGG" id="sfic:EIZ62_09590"/>
<dbReference type="OrthoDB" id="3288614at2"/>
<dbReference type="PANTHER" id="PTHR43245">
    <property type="entry name" value="BIFUNCTIONAL POLYMYXIN RESISTANCE PROTEIN ARNA"/>
    <property type="match status" value="1"/>
</dbReference>
<dbReference type="InterPro" id="IPR036291">
    <property type="entry name" value="NAD(P)-bd_dom_sf"/>
</dbReference>
<dbReference type="EMBL" id="CP034279">
    <property type="protein sequence ID" value="QGV78470.1"/>
    <property type="molecule type" value="Genomic_DNA"/>
</dbReference>
<dbReference type="Proteomes" id="UP000422572">
    <property type="component" value="Chromosome"/>
</dbReference>
<protein>
    <submittedName>
        <fullName evidence="2">SDR family epimerase/dehydratase</fullName>
    </submittedName>
</protein>
<dbReference type="Gene3D" id="3.40.50.720">
    <property type="entry name" value="NAD(P)-binding Rossmann-like Domain"/>
    <property type="match status" value="1"/>
</dbReference>
<dbReference type="InterPro" id="IPR050177">
    <property type="entry name" value="Lipid_A_modif_metabolic_enz"/>
</dbReference>
<evidence type="ECO:0000313" key="2">
    <source>
        <dbReference type="EMBL" id="QGV78470.1"/>
    </source>
</evidence>
<reference evidence="2 3" key="1">
    <citation type="submission" date="2018-12" db="EMBL/GenBank/DDBJ databases">
        <title>Complete genome sequence of Streptomyces ficellus NRRL8067, the producer of ficellomycin, feldamycin and nojirimycin.</title>
        <authorList>
            <person name="Zhang H."/>
            <person name="Yue R."/>
            <person name="Liu Y."/>
            <person name="Li M."/>
            <person name="Mu H."/>
            <person name="Zhang J."/>
        </authorList>
    </citation>
    <scope>NUCLEOTIDE SEQUENCE [LARGE SCALE GENOMIC DNA]</scope>
    <source>
        <strain evidence="2 3">NRRL 8067</strain>
    </source>
</reference>
<sequence length="333" mass="34525">MGMTTPLITLLGATGFIGSAVLRELAGEPVRVRAVSRRPAPVPAGARADIEVRAADLTGPGEVAAAVDGADVVIHTVLYSAATSTWRIEDGDTEAERVNVGLVRDLVTALADRGTGARATVLFTGTVGQAGPTGGKVLDGTEPDRPSGEYDRQKLAAERLLLAAHARGVLHGTSLRLPTVFGSGPDSTADDRGVVSAMTRRALAGEPITMWHDGTVRRDLVYVDDVARALVAGAGRPEALAGRHWLVGTGVARPLGEVFQQVADLVAAHTGKPPVPVLSVDPPGHADPGDFADIAVDASAFRAATGWSPRTPLEEALRRTVAHLADVRGRQAS</sequence>
<accession>A0A6I6F4C6</accession>
<feature type="domain" description="NAD-dependent epimerase/dehydratase" evidence="1">
    <location>
        <begin position="8"/>
        <end position="248"/>
    </location>
</feature>
<dbReference type="AlphaFoldDB" id="A0A6I6F4C6"/>